<evidence type="ECO:0000259" key="3">
    <source>
        <dbReference type="Pfam" id="PF00675"/>
    </source>
</evidence>
<keyword evidence="2" id="KW-0732">Signal</keyword>
<dbReference type="Pfam" id="PF05193">
    <property type="entry name" value="Peptidase_M16_C"/>
    <property type="match status" value="1"/>
</dbReference>
<feature type="chain" id="PRO_5042089483" evidence="2">
    <location>
        <begin position="27"/>
        <end position="536"/>
    </location>
</feature>
<dbReference type="GO" id="GO:0006508">
    <property type="term" value="P:proteolysis"/>
    <property type="evidence" value="ECO:0007669"/>
    <property type="project" value="UniProtKB-KW"/>
</dbReference>
<protein>
    <submittedName>
        <fullName evidence="5">Protease, insulinase family/protease, insulinase family</fullName>
    </submittedName>
    <submittedName>
        <fullName evidence="6">Zinc protease</fullName>
    </submittedName>
</protein>
<name>A0AAC8QF54_9BACT</name>
<dbReference type="Proteomes" id="UP000256345">
    <property type="component" value="Unassembled WGS sequence"/>
</dbReference>
<feature type="domain" description="Peptidase M16 C-terminal" evidence="4">
    <location>
        <begin position="221"/>
        <end position="349"/>
    </location>
</feature>
<dbReference type="Gene3D" id="3.30.830.10">
    <property type="entry name" value="Metalloenzyme, LuxS/M16 peptidase-like"/>
    <property type="match status" value="2"/>
</dbReference>
<dbReference type="InterPro" id="IPR011765">
    <property type="entry name" value="Pept_M16_N"/>
</dbReference>
<dbReference type="EMBL" id="CP011509">
    <property type="protein sequence ID" value="AKJ06203.1"/>
    <property type="molecule type" value="Genomic_DNA"/>
</dbReference>
<keyword evidence="8" id="KW-1185">Reference proteome</keyword>
<dbReference type="RefSeq" id="WP_047859548.1">
    <property type="nucleotide sequence ID" value="NZ_CP011509.1"/>
</dbReference>
<feature type="domain" description="Peptidase M16 N-terminal" evidence="3">
    <location>
        <begin position="67"/>
        <end position="189"/>
    </location>
</feature>
<dbReference type="InterPro" id="IPR011249">
    <property type="entry name" value="Metalloenz_LuxS/M16"/>
</dbReference>
<evidence type="ECO:0000313" key="6">
    <source>
        <dbReference type="EMBL" id="REG27047.1"/>
    </source>
</evidence>
<dbReference type="Pfam" id="PF00675">
    <property type="entry name" value="Peptidase_M16"/>
    <property type="match status" value="1"/>
</dbReference>
<evidence type="ECO:0000259" key="4">
    <source>
        <dbReference type="Pfam" id="PF05193"/>
    </source>
</evidence>
<dbReference type="KEGG" id="age:AA314_07829"/>
<accession>A0AAC8QF54</accession>
<reference evidence="5 7" key="1">
    <citation type="submission" date="2015-05" db="EMBL/GenBank/DDBJ databases">
        <title>Genome assembly of Archangium gephyra DSM 2261.</title>
        <authorList>
            <person name="Sharma G."/>
            <person name="Subramanian S."/>
        </authorList>
    </citation>
    <scope>NUCLEOTIDE SEQUENCE [LARGE SCALE GENOMIC DNA]</scope>
    <source>
        <strain evidence="5 7">DSM 2261</strain>
    </source>
</reference>
<dbReference type="EMBL" id="QUMU01000010">
    <property type="protein sequence ID" value="REG27047.1"/>
    <property type="molecule type" value="Genomic_DNA"/>
</dbReference>
<dbReference type="SUPFAM" id="SSF63411">
    <property type="entry name" value="LuxS/MPP-like metallohydrolase"/>
    <property type="match status" value="2"/>
</dbReference>
<evidence type="ECO:0000256" key="2">
    <source>
        <dbReference type="SAM" id="SignalP"/>
    </source>
</evidence>
<evidence type="ECO:0000313" key="7">
    <source>
        <dbReference type="Proteomes" id="UP000035579"/>
    </source>
</evidence>
<keyword evidence="5" id="KW-0645">Protease</keyword>
<feature type="region of interest" description="Disordered" evidence="1">
    <location>
        <begin position="24"/>
        <end position="58"/>
    </location>
</feature>
<feature type="compositionally biased region" description="Low complexity" evidence="1">
    <location>
        <begin position="37"/>
        <end position="57"/>
    </location>
</feature>
<dbReference type="AlphaFoldDB" id="A0AAC8QF54"/>
<sequence length="536" mass="58563">MRPLVSRSLALCAVLCLGGCATTSQTAPAPEAPPPQAEQQAQAPAEPQAPASVPASPLKRPEPLQLVVQANPASPIVSFRLVFHAGSVDDPQGKEGLTSLTADLLSEGGTQSLTSAQLLEVLFPMAAELSSSTDKEFTVFAGRVHKDHLSRFLDLFTDVLLKPRLSPQEFERLRARALSDVRNGLRSENDELLGKVALDALLYQGHPYAHFVGGTEKGLESITLEDVKAHAARVFTQDRLVIGLAGPVDEALQKTVVSRLSALPATGAPRVELPAVPTTGGRALVVQKPTLSTAVSLGYVTPLRRGHPDYFSVALALSYLGEHRQSSGVLFNELREKRGLNYGDYAYAEHFIEQPGTTYNRTNIARTQQDLSVWIRPVVPANGVFATRGALYFLDRLVKQGIPQEKFELSRGFLLGYTRLWEQTDQRRLGYAIDSLFYGTPGFLEEYRAALAKMTPESVHAAVRRQLRPEALNFAFVTQDAQELARNLEEQPPSPITYASAKPPALLEDDKAISTWPLPIRAESIQVVKAQSFMEK</sequence>
<proteinExistence type="predicted"/>
<dbReference type="InterPro" id="IPR007863">
    <property type="entry name" value="Peptidase_M16_C"/>
</dbReference>
<dbReference type="GO" id="GO:0008233">
    <property type="term" value="F:peptidase activity"/>
    <property type="evidence" value="ECO:0007669"/>
    <property type="project" value="UniProtKB-KW"/>
</dbReference>
<organism evidence="5 7">
    <name type="scientific">Archangium gephyra</name>
    <dbReference type="NCBI Taxonomy" id="48"/>
    <lineage>
        <taxon>Bacteria</taxon>
        <taxon>Pseudomonadati</taxon>
        <taxon>Myxococcota</taxon>
        <taxon>Myxococcia</taxon>
        <taxon>Myxococcales</taxon>
        <taxon>Cystobacterineae</taxon>
        <taxon>Archangiaceae</taxon>
        <taxon>Archangium</taxon>
    </lineage>
</organism>
<reference evidence="6 8" key="2">
    <citation type="submission" date="2018-08" db="EMBL/GenBank/DDBJ databases">
        <title>Genomic Encyclopedia of Archaeal and Bacterial Type Strains, Phase II (KMG-II): from individual species to whole genera.</title>
        <authorList>
            <person name="Goeker M."/>
        </authorList>
    </citation>
    <scope>NUCLEOTIDE SEQUENCE [LARGE SCALE GENOMIC DNA]</scope>
    <source>
        <strain evidence="6 8">DSM 2261</strain>
    </source>
</reference>
<gene>
    <name evidence="5" type="ORF">AA314_07829</name>
    <name evidence="6" type="ORF">ATI61_11053</name>
</gene>
<evidence type="ECO:0000313" key="8">
    <source>
        <dbReference type="Proteomes" id="UP000256345"/>
    </source>
</evidence>
<feature type="signal peptide" evidence="2">
    <location>
        <begin position="1"/>
        <end position="26"/>
    </location>
</feature>
<keyword evidence="5" id="KW-0378">Hydrolase</keyword>
<evidence type="ECO:0000256" key="1">
    <source>
        <dbReference type="SAM" id="MobiDB-lite"/>
    </source>
</evidence>
<dbReference type="PANTHER" id="PTHR11851:SF224">
    <property type="entry name" value="PROCESSING PROTEASE"/>
    <property type="match status" value="1"/>
</dbReference>
<dbReference type="GO" id="GO:0046872">
    <property type="term" value="F:metal ion binding"/>
    <property type="evidence" value="ECO:0007669"/>
    <property type="project" value="InterPro"/>
</dbReference>
<dbReference type="InterPro" id="IPR050361">
    <property type="entry name" value="MPP/UQCRC_Complex"/>
</dbReference>
<evidence type="ECO:0000313" key="5">
    <source>
        <dbReference type="EMBL" id="AKJ06203.1"/>
    </source>
</evidence>
<dbReference type="PANTHER" id="PTHR11851">
    <property type="entry name" value="METALLOPROTEASE"/>
    <property type="match status" value="1"/>
</dbReference>
<dbReference type="Proteomes" id="UP000035579">
    <property type="component" value="Chromosome"/>
</dbReference>